<sequence length="235" mass="24879">MCPSPSPLGTREFRTATALRRDGPLLLRSALAEDARGRCRCSVSRRPARCSARCSSPRRRGSSSTAGLLGFSARETVLAPVPLRVEGRVIGCRHEWRGGAPTGELVELVGVATGARHDHVTAAADDRASLPSARDDAIVNPSTTPPAIAPVADLERRWRRPPTSLHSRSAPPPPPPLQIRGAVVTTARSKDEPDDAASSPLRLNTSKRGKWEREAPGKGKGKKVVGLGVVGLGIP</sequence>
<feature type="region of interest" description="Disordered" evidence="1">
    <location>
        <begin position="154"/>
        <end position="224"/>
    </location>
</feature>
<dbReference type="PaxDb" id="65489-OBART02G22480.1"/>
<dbReference type="Proteomes" id="UP000026960">
    <property type="component" value="Chromosome 2"/>
</dbReference>
<evidence type="ECO:0000313" key="3">
    <source>
        <dbReference type="Proteomes" id="UP000026960"/>
    </source>
</evidence>
<evidence type="ECO:0000256" key="1">
    <source>
        <dbReference type="SAM" id="MobiDB-lite"/>
    </source>
</evidence>
<dbReference type="Gramene" id="OBART02G22480.1">
    <property type="protein sequence ID" value="OBART02G22480.1"/>
    <property type="gene ID" value="OBART02G22480"/>
</dbReference>
<reference evidence="2" key="1">
    <citation type="journal article" date="2009" name="Rice">
        <title>De Novo Next Generation Sequencing of Plant Genomes.</title>
        <authorList>
            <person name="Rounsley S."/>
            <person name="Marri P.R."/>
            <person name="Yu Y."/>
            <person name="He R."/>
            <person name="Sisneros N."/>
            <person name="Goicoechea J.L."/>
            <person name="Lee S.J."/>
            <person name="Angelova A."/>
            <person name="Kudrna D."/>
            <person name="Luo M."/>
            <person name="Affourtit J."/>
            <person name="Desany B."/>
            <person name="Knight J."/>
            <person name="Niazi F."/>
            <person name="Egholm M."/>
            <person name="Wing R.A."/>
        </authorList>
    </citation>
    <scope>NUCLEOTIDE SEQUENCE [LARGE SCALE GENOMIC DNA]</scope>
    <source>
        <strain evidence="2">cv. IRGC 105608</strain>
    </source>
</reference>
<proteinExistence type="predicted"/>
<protein>
    <submittedName>
        <fullName evidence="2">Uncharacterized protein</fullName>
    </submittedName>
</protein>
<evidence type="ECO:0000313" key="2">
    <source>
        <dbReference type="EnsemblPlants" id="OBART02G22480.1"/>
    </source>
</evidence>
<organism evidence="2">
    <name type="scientific">Oryza barthii</name>
    <dbReference type="NCBI Taxonomy" id="65489"/>
    <lineage>
        <taxon>Eukaryota</taxon>
        <taxon>Viridiplantae</taxon>
        <taxon>Streptophyta</taxon>
        <taxon>Embryophyta</taxon>
        <taxon>Tracheophyta</taxon>
        <taxon>Spermatophyta</taxon>
        <taxon>Magnoliopsida</taxon>
        <taxon>Liliopsida</taxon>
        <taxon>Poales</taxon>
        <taxon>Poaceae</taxon>
        <taxon>BOP clade</taxon>
        <taxon>Oryzoideae</taxon>
        <taxon>Oryzeae</taxon>
        <taxon>Oryzinae</taxon>
        <taxon>Oryza</taxon>
    </lineage>
</organism>
<reference evidence="2" key="2">
    <citation type="submission" date="2015-03" db="UniProtKB">
        <authorList>
            <consortium name="EnsemblPlants"/>
        </authorList>
    </citation>
    <scope>IDENTIFICATION</scope>
</reference>
<dbReference type="EnsemblPlants" id="OBART02G22480.1">
    <property type="protein sequence ID" value="OBART02G22480.1"/>
    <property type="gene ID" value="OBART02G22480"/>
</dbReference>
<dbReference type="HOGENOM" id="CLU_1181761_0_0_1"/>
<dbReference type="AlphaFoldDB" id="A0A0D3F725"/>
<accession>A0A0D3F725</accession>
<keyword evidence="3" id="KW-1185">Reference proteome</keyword>
<name>A0A0D3F725_9ORYZ</name>